<dbReference type="AlphaFoldDB" id="G5CAI9"/>
<dbReference type="EMBL" id="JH174169">
    <property type="protein sequence ID" value="EHB18550.1"/>
    <property type="molecule type" value="Genomic_DNA"/>
</dbReference>
<evidence type="ECO:0000313" key="3">
    <source>
        <dbReference type="Proteomes" id="UP000006813"/>
    </source>
</evidence>
<gene>
    <name evidence="2" type="ORF">GW7_15918</name>
</gene>
<organism evidence="2 3">
    <name type="scientific">Heterocephalus glaber</name>
    <name type="common">Naked mole rat</name>
    <dbReference type="NCBI Taxonomy" id="10181"/>
    <lineage>
        <taxon>Eukaryota</taxon>
        <taxon>Metazoa</taxon>
        <taxon>Chordata</taxon>
        <taxon>Craniata</taxon>
        <taxon>Vertebrata</taxon>
        <taxon>Euteleostomi</taxon>
        <taxon>Mammalia</taxon>
        <taxon>Eutheria</taxon>
        <taxon>Euarchontoglires</taxon>
        <taxon>Glires</taxon>
        <taxon>Rodentia</taxon>
        <taxon>Hystricomorpha</taxon>
        <taxon>Bathyergidae</taxon>
        <taxon>Heterocephalus</taxon>
    </lineage>
</organism>
<feature type="compositionally biased region" description="Acidic residues" evidence="1">
    <location>
        <begin position="46"/>
        <end position="67"/>
    </location>
</feature>
<sequence length="248" mass="27475">MRVGCWQRVRTARPLSLRREHPGAPAPPPHQLLPERSLGRLKGRFEEDDKELEDEELEEEEEEEEEEMSHFSLRLEGGRPDSEDEDEDEEVRPCETARPARPPGFVPALRPEAAFGGSRALAPPGSSAEAEAPRHGAPALPEATVGGEIVTFCGTVDILCGDHLLERCQTLREIRRAAGEAAMQSPVPTLPLLKVTEPEQGSALLPWRAQQQAEKTESLQEEFYPEQSFMATSAQRFTKHGRSAHFAG</sequence>
<evidence type="ECO:0000256" key="1">
    <source>
        <dbReference type="SAM" id="MobiDB-lite"/>
    </source>
</evidence>
<name>G5CAI9_HETGA</name>
<dbReference type="Proteomes" id="UP000006813">
    <property type="component" value="Unassembled WGS sequence"/>
</dbReference>
<evidence type="ECO:0000313" key="2">
    <source>
        <dbReference type="EMBL" id="EHB18550.1"/>
    </source>
</evidence>
<feature type="region of interest" description="Disordered" evidence="1">
    <location>
        <begin position="13"/>
        <end position="136"/>
    </location>
</feature>
<protein>
    <submittedName>
        <fullName evidence="2">Polycomb group RING finger protein 6</fullName>
    </submittedName>
</protein>
<dbReference type="STRING" id="10181.G5CAI9"/>
<proteinExistence type="predicted"/>
<dbReference type="InParanoid" id="G5CAI9"/>
<reference evidence="2 3" key="1">
    <citation type="journal article" date="2011" name="Nature">
        <title>Genome sequencing reveals insights into physiology and longevity of the naked mole rat.</title>
        <authorList>
            <person name="Kim E.B."/>
            <person name="Fang X."/>
            <person name="Fushan A.A."/>
            <person name="Huang Z."/>
            <person name="Lobanov A.V."/>
            <person name="Han L."/>
            <person name="Marino S.M."/>
            <person name="Sun X."/>
            <person name="Turanov A.A."/>
            <person name="Yang P."/>
            <person name="Yim S.H."/>
            <person name="Zhao X."/>
            <person name="Kasaikina M.V."/>
            <person name="Stoletzki N."/>
            <person name="Peng C."/>
            <person name="Polak P."/>
            <person name="Xiong Z."/>
            <person name="Kiezun A."/>
            <person name="Zhu Y."/>
            <person name="Chen Y."/>
            <person name="Kryukov G.V."/>
            <person name="Zhang Q."/>
            <person name="Peshkin L."/>
            <person name="Yang L."/>
            <person name="Bronson R.T."/>
            <person name="Buffenstein R."/>
            <person name="Wang B."/>
            <person name="Han C."/>
            <person name="Li Q."/>
            <person name="Chen L."/>
            <person name="Zhao W."/>
            <person name="Sunyaev S.R."/>
            <person name="Park T.J."/>
            <person name="Zhang G."/>
            <person name="Wang J."/>
            <person name="Gladyshev V.N."/>
        </authorList>
    </citation>
    <scope>NUCLEOTIDE SEQUENCE [LARGE SCALE GENOMIC DNA]</scope>
</reference>
<accession>G5CAI9</accession>
<feature type="compositionally biased region" description="Low complexity" evidence="1">
    <location>
        <begin position="120"/>
        <end position="130"/>
    </location>
</feature>